<keyword evidence="3" id="KW-0460">Magnesium</keyword>
<sequence>MHSDTDFNHPPARRIGNLALVTDEDGRVLLVHKNYGNKTWGLPGGCAHAGEPPHAGWAREVAEETGLHVPRGPLLVMDYMPRNEKDGAAEGYNFVFDGGRVSSDTNIRLPAAAPGEGPELIGSDFVALDQLATFVAPHTERRILQAVAALEEGRHGVYLVEGRAVTAG</sequence>
<organism evidence="5 6">
    <name type="scientific">Streptomyces vulcanius</name>
    <dbReference type="NCBI Taxonomy" id="1441876"/>
    <lineage>
        <taxon>Bacteria</taxon>
        <taxon>Bacillati</taxon>
        <taxon>Actinomycetota</taxon>
        <taxon>Actinomycetes</taxon>
        <taxon>Kitasatosporales</taxon>
        <taxon>Streptomycetaceae</taxon>
        <taxon>Streptomyces</taxon>
    </lineage>
</organism>
<gene>
    <name evidence="5" type="ORF">ACFPIH_19955</name>
</gene>
<dbReference type="Pfam" id="PF00293">
    <property type="entry name" value="NUDIX"/>
    <property type="match status" value="1"/>
</dbReference>
<accession>A0ABV9AWB8</accession>
<dbReference type="SUPFAM" id="SSF55811">
    <property type="entry name" value="Nudix"/>
    <property type="match status" value="1"/>
</dbReference>
<dbReference type="Gene3D" id="3.90.79.10">
    <property type="entry name" value="Nucleoside Triphosphate Pyrophosphohydrolase"/>
    <property type="match status" value="1"/>
</dbReference>
<evidence type="ECO:0000256" key="1">
    <source>
        <dbReference type="ARBA" id="ARBA00001946"/>
    </source>
</evidence>
<dbReference type="PROSITE" id="PS51462">
    <property type="entry name" value="NUDIX"/>
    <property type="match status" value="1"/>
</dbReference>
<comment type="caution">
    <text evidence="5">The sequence shown here is derived from an EMBL/GenBank/DDBJ whole genome shotgun (WGS) entry which is preliminary data.</text>
</comment>
<dbReference type="InterPro" id="IPR015797">
    <property type="entry name" value="NUDIX_hydrolase-like_dom_sf"/>
</dbReference>
<proteinExistence type="predicted"/>
<dbReference type="PANTHER" id="PTHR43046:SF12">
    <property type="entry name" value="GDP-MANNOSE MANNOSYL HYDROLASE"/>
    <property type="match status" value="1"/>
</dbReference>
<evidence type="ECO:0000313" key="5">
    <source>
        <dbReference type="EMBL" id="MFC4501776.1"/>
    </source>
</evidence>
<protein>
    <submittedName>
        <fullName evidence="5">NUDIX domain-containing protein</fullName>
    </submittedName>
</protein>
<name>A0ABV9AWB8_9ACTN</name>
<comment type="cofactor">
    <cofactor evidence="1">
        <name>Mg(2+)</name>
        <dbReference type="ChEBI" id="CHEBI:18420"/>
    </cofactor>
</comment>
<evidence type="ECO:0000256" key="3">
    <source>
        <dbReference type="ARBA" id="ARBA00022842"/>
    </source>
</evidence>
<dbReference type="InterPro" id="IPR000086">
    <property type="entry name" value="NUDIX_hydrolase_dom"/>
</dbReference>
<reference evidence="6" key="1">
    <citation type="journal article" date="2019" name="Int. J. Syst. Evol. Microbiol.">
        <title>The Global Catalogue of Microorganisms (GCM) 10K type strain sequencing project: providing services to taxonomists for standard genome sequencing and annotation.</title>
        <authorList>
            <consortium name="The Broad Institute Genomics Platform"/>
            <consortium name="The Broad Institute Genome Sequencing Center for Infectious Disease"/>
            <person name="Wu L."/>
            <person name="Ma J."/>
        </authorList>
    </citation>
    <scope>NUCLEOTIDE SEQUENCE [LARGE SCALE GENOMIC DNA]</scope>
    <source>
        <strain evidence="6">CGMCC 4.7177</strain>
    </source>
</reference>
<dbReference type="Proteomes" id="UP001595839">
    <property type="component" value="Unassembled WGS sequence"/>
</dbReference>
<dbReference type="RefSeq" id="WP_381173700.1">
    <property type="nucleotide sequence ID" value="NZ_JBHSFK010000012.1"/>
</dbReference>
<evidence type="ECO:0000256" key="2">
    <source>
        <dbReference type="ARBA" id="ARBA00022801"/>
    </source>
</evidence>
<dbReference type="EMBL" id="JBHSFK010000012">
    <property type="protein sequence ID" value="MFC4501776.1"/>
    <property type="molecule type" value="Genomic_DNA"/>
</dbReference>
<keyword evidence="2" id="KW-0378">Hydrolase</keyword>
<evidence type="ECO:0000313" key="6">
    <source>
        <dbReference type="Proteomes" id="UP001595839"/>
    </source>
</evidence>
<keyword evidence="6" id="KW-1185">Reference proteome</keyword>
<dbReference type="PANTHER" id="PTHR43046">
    <property type="entry name" value="GDP-MANNOSE MANNOSYL HYDROLASE"/>
    <property type="match status" value="1"/>
</dbReference>
<evidence type="ECO:0000259" key="4">
    <source>
        <dbReference type="PROSITE" id="PS51462"/>
    </source>
</evidence>
<feature type="domain" description="Nudix hydrolase" evidence="4">
    <location>
        <begin position="12"/>
        <end position="149"/>
    </location>
</feature>